<reference evidence="4 5" key="1">
    <citation type="journal article" date="2020" name="IScience">
        <title>Genome Sequencing of the Endangered Kingdonia uniflora (Circaeasteraceae, Ranunculales) Reveals Potential Mechanisms of Evolutionary Specialization.</title>
        <authorList>
            <person name="Sun Y."/>
            <person name="Deng T."/>
            <person name="Zhang A."/>
            <person name="Moore M.J."/>
            <person name="Landis J.B."/>
            <person name="Lin N."/>
            <person name="Zhang H."/>
            <person name="Zhang X."/>
            <person name="Huang J."/>
            <person name="Zhang X."/>
            <person name="Sun H."/>
            <person name="Wang H."/>
        </authorList>
    </citation>
    <scope>NUCLEOTIDE SEQUENCE [LARGE SCALE GENOMIC DNA]</scope>
    <source>
        <strain evidence="4">TB1705</strain>
        <tissue evidence="4">Leaf</tissue>
    </source>
</reference>
<dbReference type="AlphaFoldDB" id="A0A7J7N6C5"/>
<evidence type="ECO:0000259" key="2">
    <source>
        <dbReference type="Pfam" id="PF01138"/>
    </source>
</evidence>
<dbReference type="GO" id="GO:0003723">
    <property type="term" value="F:RNA binding"/>
    <property type="evidence" value="ECO:0007669"/>
    <property type="project" value="TreeGrafter"/>
</dbReference>
<dbReference type="InterPro" id="IPR001247">
    <property type="entry name" value="ExoRNase_PH_dom1"/>
</dbReference>
<dbReference type="InterPro" id="IPR020568">
    <property type="entry name" value="Ribosomal_Su5_D2-typ_SF"/>
</dbReference>
<dbReference type="OrthoDB" id="1638768at2759"/>
<evidence type="ECO:0000256" key="1">
    <source>
        <dbReference type="ARBA" id="ARBA00006678"/>
    </source>
</evidence>
<comment type="caution">
    <text evidence="4">The sequence shown here is derived from an EMBL/GenBank/DDBJ whole genome shotgun (WGS) entry which is preliminary data.</text>
</comment>
<name>A0A7J7N6C5_9MAGN</name>
<keyword evidence="5" id="KW-1185">Reference proteome</keyword>
<dbReference type="SUPFAM" id="SSF54211">
    <property type="entry name" value="Ribosomal protein S5 domain 2-like"/>
    <property type="match status" value="1"/>
</dbReference>
<sequence length="153" mass="16508">MDYVNPEGVRLDRRCPMEMRQIRAEIGAVGKADGSALFKMGNTKRGDRQSTEKFLVIRQTMKACILTHLMPRSLIDIFVKVLQANGGTRSTCINAVTLALADGGIPMCDLATSCSFGFLNITPLLDLNYVEDSAGGADATVGILAKLDKVTLL</sequence>
<dbReference type="InterPro" id="IPR027408">
    <property type="entry name" value="PNPase/RNase_PH_dom_sf"/>
</dbReference>
<dbReference type="GO" id="GO:0005730">
    <property type="term" value="C:nucleolus"/>
    <property type="evidence" value="ECO:0007669"/>
    <property type="project" value="TreeGrafter"/>
</dbReference>
<evidence type="ECO:0000313" key="5">
    <source>
        <dbReference type="Proteomes" id="UP000541444"/>
    </source>
</evidence>
<dbReference type="GO" id="GO:0071051">
    <property type="term" value="P:poly(A)-dependent snoRNA 3'-end processing"/>
    <property type="evidence" value="ECO:0007669"/>
    <property type="project" value="TreeGrafter"/>
</dbReference>
<evidence type="ECO:0000259" key="3">
    <source>
        <dbReference type="Pfam" id="PF03725"/>
    </source>
</evidence>
<evidence type="ECO:0000313" key="4">
    <source>
        <dbReference type="EMBL" id="KAF6162653.1"/>
    </source>
</evidence>
<organism evidence="4 5">
    <name type="scientific">Kingdonia uniflora</name>
    <dbReference type="NCBI Taxonomy" id="39325"/>
    <lineage>
        <taxon>Eukaryota</taxon>
        <taxon>Viridiplantae</taxon>
        <taxon>Streptophyta</taxon>
        <taxon>Embryophyta</taxon>
        <taxon>Tracheophyta</taxon>
        <taxon>Spermatophyta</taxon>
        <taxon>Magnoliopsida</taxon>
        <taxon>Ranunculales</taxon>
        <taxon>Circaeasteraceae</taxon>
        <taxon>Kingdonia</taxon>
    </lineage>
</organism>
<dbReference type="GO" id="GO:0000176">
    <property type="term" value="C:nuclear exosome (RNase complex)"/>
    <property type="evidence" value="ECO:0007669"/>
    <property type="project" value="TreeGrafter"/>
</dbReference>
<dbReference type="Pfam" id="PF01138">
    <property type="entry name" value="RNase_PH"/>
    <property type="match status" value="1"/>
</dbReference>
<dbReference type="GO" id="GO:0034475">
    <property type="term" value="P:U4 snRNA 3'-end processing"/>
    <property type="evidence" value="ECO:0007669"/>
    <property type="project" value="TreeGrafter"/>
</dbReference>
<dbReference type="GO" id="GO:0071028">
    <property type="term" value="P:nuclear mRNA surveillance"/>
    <property type="evidence" value="ECO:0007669"/>
    <property type="project" value="TreeGrafter"/>
</dbReference>
<dbReference type="InterPro" id="IPR015847">
    <property type="entry name" value="ExoRNase_PH_dom2"/>
</dbReference>
<comment type="similarity">
    <text evidence="1">Belongs to the RNase PH family.</text>
</comment>
<dbReference type="Pfam" id="PF03725">
    <property type="entry name" value="RNase_PH_C"/>
    <property type="match status" value="1"/>
</dbReference>
<feature type="domain" description="Exoribonuclease phosphorolytic" evidence="2">
    <location>
        <begin position="45"/>
        <end position="106"/>
    </location>
</feature>
<dbReference type="PANTHER" id="PTHR11953:SF0">
    <property type="entry name" value="EXOSOME COMPLEX COMPONENT RRP41"/>
    <property type="match status" value="1"/>
</dbReference>
<proteinExistence type="inferred from homology"/>
<gene>
    <name evidence="4" type="ORF">GIB67_013267</name>
</gene>
<dbReference type="GO" id="GO:0016075">
    <property type="term" value="P:rRNA catabolic process"/>
    <property type="evidence" value="ECO:0007669"/>
    <property type="project" value="TreeGrafter"/>
</dbReference>
<dbReference type="InterPro" id="IPR050080">
    <property type="entry name" value="RNase_PH"/>
</dbReference>
<accession>A0A7J7N6C5</accession>
<dbReference type="Proteomes" id="UP000541444">
    <property type="component" value="Unassembled WGS sequence"/>
</dbReference>
<dbReference type="GO" id="GO:0000177">
    <property type="term" value="C:cytoplasmic exosome (RNase complex)"/>
    <property type="evidence" value="ECO:0007669"/>
    <property type="project" value="TreeGrafter"/>
</dbReference>
<feature type="domain" description="Exoribonuclease phosphorolytic" evidence="3">
    <location>
        <begin position="110"/>
        <end position="152"/>
    </location>
</feature>
<dbReference type="Gene3D" id="3.30.230.70">
    <property type="entry name" value="GHMP Kinase, N-terminal domain"/>
    <property type="match status" value="2"/>
</dbReference>
<protein>
    <submittedName>
        <fullName evidence="4">Uncharacterized protein</fullName>
    </submittedName>
</protein>
<dbReference type="EMBL" id="JACGCM010001018">
    <property type="protein sequence ID" value="KAF6162653.1"/>
    <property type="molecule type" value="Genomic_DNA"/>
</dbReference>
<dbReference type="PANTHER" id="PTHR11953">
    <property type="entry name" value="EXOSOME COMPLEX COMPONENT"/>
    <property type="match status" value="1"/>
</dbReference>